<comment type="subcellular location">
    <subcellularLocation>
        <location evidence="1">Membrane</location>
        <topology evidence="1">Multi-pass membrane protein</topology>
    </subcellularLocation>
</comment>
<evidence type="ECO:0000256" key="5">
    <source>
        <dbReference type="SAM" id="Phobius"/>
    </source>
</evidence>
<keyword evidence="2 5" id="KW-0812">Transmembrane</keyword>
<organism evidence="7 8">
    <name type="scientific">Clathrus columnatus</name>
    <dbReference type="NCBI Taxonomy" id="1419009"/>
    <lineage>
        <taxon>Eukaryota</taxon>
        <taxon>Fungi</taxon>
        <taxon>Dikarya</taxon>
        <taxon>Basidiomycota</taxon>
        <taxon>Agaricomycotina</taxon>
        <taxon>Agaricomycetes</taxon>
        <taxon>Phallomycetidae</taxon>
        <taxon>Phallales</taxon>
        <taxon>Clathraceae</taxon>
        <taxon>Clathrus</taxon>
    </lineage>
</organism>
<comment type="caution">
    <text evidence="7">The sequence shown here is derived from an EMBL/GenBank/DDBJ whole genome shotgun (WGS) entry which is preliminary data.</text>
</comment>
<sequence>MVFANKWVLVTSSAPLFFLFVQLIIAIILFVLSHFAGLFTIPFTLNLHIIRGMAPLVCVNVLGLSFNNYTLKYVDASFYQVARGLVLPFTVLLSYLFLHSRPSLKVLLSCGIVTLGFFIGVFLDNYNTAATAPTTSTLNTLGIFFGLLSSLTTASSAIIIKRSLATSVVEGSTVALAWYSNLLSAIVLLPLVWIVGEFEAVSDLIFGTDEEERGKFLYGAAITGVFGFLICIAGFLSIKVTSPITHMVSSAVRGVASSLLGVWLFNEVITGGRGTSITVILLGSIYYTWVKNAEQNQTDGYQNDREREKVLEQNNIGDLEKGRKTPVREA</sequence>
<evidence type="ECO:0000313" key="7">
    <source>
        <dbReference type="EMBL" id="GJJ16130.1"/>
    </source>
</evidence>
<evidence type="ECO:0000313" key="8">
    <source>
        <dbReference type="Proteomes" id="UP001050691"/>
    </source>
</evidence>
<keyword evidence="8" id="KW-1185">Reference proteome</keyword>
<dbReference type="PANTHER" id="PTHR11132">
    <property type="entry name" value="SOLUTE CARRIER FAMILY 35"/>
    <property type="match status" value="1"/>
</dbReference>
<feature type="transmembrane region" description="Helical" evidence="5">
    <location>
        <begin position="176"/>
        <end position="196"/>
    </location>
</feature>
<dbReference type="Proteomes" id="UP001050691">
    <property type="component" value="Unassembled WGS sequence"/>
</dbReference>
<feature type="transmembrane region" description="Helical" evidence="5">
    <location>
        <begin position="216"/>
        <end position="236"/>
    </location>
</feature>
<dbReference type="InterPro" id="IPR004853">
    <property type="entry name" value="Sugar_P_trans_dom"/>
</dbReference>
<dbReference type="GO" id="GO:0016020">
    <property type="term" value="C:membrane"/>
    <property type="evidence" value="ECO:0007669"/>
    <property type="project" value="UniProtKB-SubCell"/>
</dbReference>
<feature type="transmembrane region" description="Helical" evidence="5">
    <location>
        <begin position="53"/>
        <end position="71"/>
    </location>
</feature>
<dbReference type="InterPro" id="IPR050186">
    <property type="entry name" value="TPT_transporter"/>
</dbReference>
<evidence type="ECO:0000259" key="6">
    <source>
        <dbReference type="Pfam" id="PF03151"/>
    </source>
</evidence>
<dbReference type="EMBL" id="BPWL01000013">
    <property type="protein sequence ID" value="GJJ16130.1"/>
    <property type="molecule type" value="Genomic_DNA"/>
</dbReference>
<dbReference type="SUPFAM" id="SSF103481">
    <property type="entry name" value="Multidrug resistance efflux transporter EmrE"/>
    <property type="match status" value="2"/>
</dbReference>
<keyword evidence="3 5" id="KW-1133">Transmembrane helix</keyword>
<evidence type="ECO:0000256" key="1">
    <source>
        <dbReference type="ARBA" id="ARBA00004141"/>
    </source>
</evidence>
<dbReference type="AlphaFoldDB" id="A0AAV5ATR4"/>
<evidence type="ECO:0000256" key="2">
    <source>
        <dbReference type="ARBA" id="ARBA00022692"/>
    </source>
</evidence>
<accession>A0AAV5ATR4</accession>
<feature type="transmembrane region" description="Helical" evidence="5">
    <location>
        <begin position="16"/>
        <end position="41"/>
    </location>
</feature>
<dbReference type="InterPro" id="IPR037185">
    <property type="entry name" value="EmrE-like"/>
</dbReference>
<evidence type="ECO:0000256" key="3">
    <source>
        <dbReference type="ARBA" id="ARBA00022989"/>
    </source>
</evidence>
<dbReference type="Pfam" id="PF03151">
    <property type="entry name" value="TPT"/>
    <property type="match status" value="1"/>
</dbReference>
<feature type="transmembrane region" description="Helical" evidence="5">
    <location>
        <begin position="143"/>
        <end position="164"/>
    </location>
</feature>
<name>A0AAV5ATR4_9AGAM</name>
<proteinExistence type="predicted"/>
<reference evidence="7" key="1">
    <citation type="submission" date="2021-10" db="EMBL/GenBank/DDBJ databases">
        <title>De novo Genome Assembly of Clathrus columnatus (Basidiomycota, Fungi) Using Illumina and Nanopore Sequence Data.</title>
        <authorList>
            <person name="Ogiso-Tanaka E."/>
            <person name="Itagaki H."/>
            <person name="Hosoya T."/>
            <person name="Hosaka K."/>
        </authorList>
    </citation>
    <scope>NUCLEOTIDE SEQUENCE</scope>
    <source>
        <strain evidence="7">MO-923</strain>
    </source>
</reference>
<gene>
    <name evidence="7" type="ORF">Clacol_010410</name>
</gene>
<feature type="domain" description="Sugar phosphate transporter" evidence="6">
    <location>
        <begin position="3"/>
        <end position="287"/>
    </location>
</feature>
<feature type="transmembrane region" description="Helical" evidence="5">
    <location>
        <begin position="77"/>
        <end position="97"/>
    </location>
</feature>
<protein>
    <recommendedName>
        <fullName evidence="6">Sugar phosphate transporter domain-containing protein</fullName>
    </recommendedName>
</protein>
<evidence type="ECO:0000256" key="4">
    <source>
        <dbReference type="ARBA" id="ARBA00023136"/>
    </source>
</evidence>
<keyword evidence="4 5" id="KW-0472">Membrane</keyword>
<feature type="transmembrane region" description="Helical" evidence="5">
    <location>
        <begin position="104"/>
        <end position="123"/>
    </location>
</feature>